<dbReference type="PaxDb" id="67767-A0A0J7JU39"/>
<evidence type="ECO:0000313" key="3">
    <source>
        <dbReference type="Proteomes" id="UP000036403"/>
    </source>
</evidence>
<dbReference type="AlphaFoldDB" id="A0A0J7JU39"/>
<organism evidence="2 3">
    <name type="scientific">Lasius niger</name>
    <name type="common">Black garden ant</name>
    <dbReference type="NCBI Taxonomy" id="67767"/>
    <lineage>
        <taxon>Eukaryota</taxon>
        <taxon>Metazoa</taxon>
        <taxon>Ecdysozoa</taxon>
        <taxon>Arthropoda</taxon>
        <taxon>Hexapoda</taxon>
        <taxon>Insecta</taxon>
        <taxon>Pterygota</taxon>
        <taxon>Neoptera</taxon>
        <taxon>Endopterygota</taxon>
        <taxon>Hymenoptera</taxon>
        <taxon>Apocrita</taxon>
        <taxon>Aculeata</taxon>
        <taxon>Formicoidea</taxon>
        <taxon>Formicidae</taxon>
        <taxon>Formicinae</taxon>
        <taxon>Lasius</taxon>
        <taxon>Lasius</taxon>
    </lineage>
</organism>
<dbReference type="Proteomes" id="UP000036403">
    <property type="component" value="Unassembled WGS sequence"/>
</dbReference>
<proteinExistence type="predicted"/>
<protein>
    <submittedName>
        <fullName evidence="2">Tigger transposable element-derived protein 6-like protein</fullName>
    </submittedName>
</protein>
<dbReference type="OrthoDB" id="8195605at2759"/>
<gene>
    <name evidence="2" type="ORF">RF55_26044</name>
</gene>
<feature type="non-terminal residue" evidence="2">
    <location>
        <position position="120"/>
    </location>
</feature>
<dbReference type="EMBL" id="LBMM01034520">
    <property type="protein sequence ID" value="KMQ81534.1"/>
    <property type="molecule type" value="Genomic_DNA"/>
</dbReference>
<reference evidence="2 3" key="1">
    <citation type="submission" date="2015-04" db="EMBL/GenBank/DDBJ databases">
        <title>Lasius niger genome sequencing.</title>
        <authorList>
            <person name="Konorov E.A."/>
            <person name="Nikitin M.A."/>
            <person name="Kirill M.V."/>
            <person name="Chang P."/>
        </authorList>
    </citation>
    <scope>NUCLEOTIDE SEQUENCE [LARGE SCALE GENOMIC DNA]</scope>
    <source>
        <tissue evidence="2">Whole</tissue>
    </source>
</reference>
<keyword evidence="3" id="KW-1185">Reference proteome</keyword>
<sequence>MSTAVNGFRKAGIWPVDKNVFEESDFLPCSTTDIQPAPTEDTETEEQMTEDPKTNDSVSPCDGNKANVSRYKTPAKSEAEEQVAASSNFPVVSPGNILAIPKVDKRSKRKPSSRRGKTVV</sequence>
<evidence type="ECO:0000256" key="1">
    <source>
        <dbReference type="SAM" id="MobiDB-lite"/>
    </source>
</evidence>
<feature type="region of interest" description="Disordered" evidence="1">
    <location>
        <begin position="100"/>
        <end position="120"/>
    </location>
</feature>
<evidence type="ECO:0000313" key="2">
    <source>
        <dbReference type="EMBL" id="KMQ81534.1"/>
    </source>
</evidence>
<accession>A0A0J7JU39</accession>
<name>A0A0J7JU39_LASNI</name>
<comment type="caution">
    <text evidence="2">The sequence shown here is derived from an EMBL/GenBank/DDBJ whole genome shotgun (WGS) entry which is preliminary data.</text>
</comment>
<feature type="compositionally biased region" description="Basic residues" evidence="1">
    <location>
        <begin position="105"/>
        <end position="120"/>
    </location>
</feature>
<feature type="region of interest" description="Disordered" evidence="1">
    <location>
        <begin position="27"/>
        <end position="87"/>
    </location>
</feature>
<feature type="compositionally biased region" description="Acidic residues" evidence="1">
    <location>
        <begin position="40"/>
        <end position="49"/>
    </location>
</feature>